<dbReference type="GO" id="GO:0005886">
    <property type="term" value="C:plasma membrane"/>
    <property type="evidence" value="ECO:0007669"/>
    <property type="project" value="UniProtKB-SubCell"/>
</dbReference>
<evidence type="ECO:0000313" key="17">
    <source>
        <dbReference type="Proteomes" id="UP000068447"/>
    </source>
</evidence>
<dbReference type="PROSITE" id="PS50109">
    <property type="entry name" value="HIS_KIN"/>
    <property type="match status" value="1"/>
</dbReference>
<evidence type="ECO:0000256" key="13">
    <source>
        <dbReference type="SAM" id="Phobius"/>
    </source>
</evidence>
<dbReference type="Pfam" id="PF02518">
    <property type="entry name" value="HATPase_c"/>
    <property type="match status" value="1"/>
</dbReference>
<evidence type="ECO:0000256" key="11">
    <source>
        <dbReference type="ARBA" id="ARBA00022989"/>
    </source>
</evidence>
<evidence type="ECO:0000313" key="16">
    <source>
        <dbReference type="EMBL" id="ALT00543.1"/>
    </source>
</evidence>
<dbReference type="AlphaFoldDB" id="A0A0U3AHN2"/>
<dbReference type="InterPro" id="IPR003661">
    <property type="entry name" value="HisK_dim/P_dom"/>
</dbReference>
<keyword evidence="17" id="KW-1185">Reference proteome</keyword>
<dbReference type="InterPro" id="IPR004358">
    <property type="entry name" value="Sig_transdc_His_kin-like_C"/>
</dbReference>
<dbReference type="InterPro" id="IPR005467">
    <property type="entry name" value="His_kinase_dom"/>
</dbReference>
<dbReference type="EMBL" id="CP013650">
    <property type="protein sequence ID" value="ALT00543.1"/>
    <property type="molecule type" value="Genomic_DNA"/>
</dbReference>
<dbReference type="GO" id="GO:0000155">
    <property type="term" value="F:phosphorelay sensor kinase activity"/>
    <property type="evidence" value="ECO:0007669"/>
    <property type="project" value="InterPro"/>
</dbReference>
<keyword evidence="4" id="KW-1003">Cell membrane</keyword>
<keyword evidence="6" id="KW-0808">Transferase</keyword>
<dbReference type="InterPro" id="IPR003594">
    <property type="entry name" value="HATPase_dom"/>
</dbReference>
<dbReference type="KEGG" id="lal:AT746_17710"/>
<keyword evidence="12" id="KW-0902">Two-component regulatory system</keyword>
<dbReference type="SUPFAM" id="SSF55874">
    <property type="entry name" value="ATPase domain of HSP90 chaperone/DNA topoisomerase II/histidine kinase"/>
    <property type="match status" value="1"/>
</dbReference>
<evidence type="ECO:0000256" key="6">
    <source>
        <dbReference type="ARBA" id="ARBA00022679"/>
    </source>
</evidence>
<organism evidence="16 17">
    <name type="scientific">Lacimicrobium alkaliphilum</name>
    <dbReference type="NCBI Taxonomy" id="1526571"/>
    <lineage>
        <taxon>Bacteria</taxon>
        <taxon>Pseudomonadati</taxon>
        <taxon>Pseudomonadota</taxon>
        <taxon>Gammaproteobacteria</taxon>
        <taxon>Alteromonadales</taxon>
        <taxon>Alteromonadaceae</taxon>
        <taxon>Lacimicrobium</taxon>
    </lineage>
</organism>
<dbReference type="PROSITE" id="PS50885">
    <property type="entry name" value="HAMP"/>
    <property type="match status" value="1"/>
</dbReference>
<dbReference type="SUPFAM" id="SSF158472">
    <property type="entry name" value="HAMP domain-like"/>
    <property type="match status" value="1"/>
</dbReference>
<proteinExistence type="predicted"/>
<dbReference type="Gene3D" id="3.30.565.10">
    <property type="entry name" value="Histidine kinase-like ATPase, C-terminal domain"/>
    <property type="match status" value="1"/>
</dbReference>
<dbReference type="CDD" id="cd06225">
    <property type="entry name" value="HAMP"/>
    <property type="match status" value="1"/>
</dbReference>
<feature type="domain" description="HAMP" evidence="15">
    <location>
        <begin position="175"/>
        <end position="227"/>
    </location>
</feature>
<dbReference type="SMART" id="SM00304">
    <property type="entry name" value="HAMP"/>
    <property type="match status" value="1"/>
</dbReference>
<keyword evidence="10" id="KW-0067">ATP-binding</keyword>
<dbReference type="Gene3D" id="6.10.340.10">
    <property type="match status" value="1"/>
</dbReference>
<keyword evidence="11 13" id="KW-1133">Transmembrane helix</keyword>
<dbReference type="CDD" id="cd00082">
    <property type="entry name" value="HisKA"/>
    <property type="match status" value="1"/>
</dbReference>
<evidence type="ECO:0000256" key="2">
    <source>
        <dbReference type="ARBA" id="ARBA00004651"/>
    </source>
</evidence>
<dbReference type="SUPFAM" id="SSF103190">
    <property type="entry name" value="Sensory domain-like"/>
    <property type="match status" value="1"/>
</dbReference>
<evidence type="ECO:0000256" key="5">
    <source>
        <dbReference type="ARBA" id="ARBA00022553"/>
    </source>
</evidence>
<dbReference type="PANTHER" id="PTHR43065">
    <property type="entry name" value="SENSOR HISTIDINE KINASE"/>
    <property type="match status" value="1"/>
</dbReference>
<evidence type="ECO:0000256" key="1">
    <source>
        <dbReference type="ARBA" id="ARBA00000085"/>
    </source>
</evidence>
<reference evidence="16 17" key="1">
    <citation type="submission" date="2015-12" db="EMBL/GenBank/DDBJ databases">
        <title>Complete genome of Lacimicrobium alkaliphilum KCTC 32984.</title>
        <authorList>
            <person name="Kim S.-G."/>
            <person name="Lee Y.-J."/>
        </authorList>
    </citation>
    <scope>NUCLEOTIDE SEQUENCE [LARGE SCALE GENOMIC DNA]</scope>
    <source>
        <strain evidence="16 17">YelD216</strain>
    </source>
</reference>
<dbReference type="InterPro" id="IPR003660">
    <property type="entry name" value="HAMP_dom"/>
</dbReference>
<sequence>MPMVIIYALVTWFGLAFVKQMANEKLRSDLELVGRAIRLPVSEALAKNDLTALQSNLESVFSIGRVYGASVFDKEGKLVTFSGVTEKDLSRSYMAELVVQTGEQQDGYRSVEGRDVYSYFLPITDRQGEVNGLLQITRRASDFERSFEKLTRLAWLSWAGLVLVTLGILFLGHHRAIGRYVSQLVNSMRRVAQGDHKHRATESGPREIRELITGLNQMLDSITAAEAEISAHRHQEYLLQEQLKEKEKMAAIGQVARGVAHELGAPLTVIDGRAQRLSRKTDDADSLRQLEAVRGQVKRLTRMVQQLLDFSRHQQVQTEEFGITELVNQAVENLGYEMLIDSCQIQITPSSPAQMLCGDPQRLELALINILRNAVQAAQREVTIYWHKDSESLMIHIEDDGPGLTTPEQSEKLLSPFYTTKSQGEGTGLGLTIAAHIIKDHRGELTLTNRKNGGCRVTVRLPLQENSAHES</sequence>
<evidence type="ECO:0000256" key="10">
    <source>
        <dbReference type="ARBA" id="ARBA00022840"/>
    </source>
</evidence>
<dbReference type="STRING" id="1526571.AT746_17710"/>
<dbReference type="InterPro" id="IPR036890">
    <property type="entry name" value="HATPase_C_sf"/>
</dbReference>
<dbReference type="InterPro" id="IPR036097">
    <property type="entry name" value="HisK_dim/P_sf"/>
</dbReference>
<evidence type="ECO:0000256" key="8">
    <source>
        <dbReference type="ARBA" id="ARBA00022741"/>
    </source>
</evidence>
<dbReference type="PANTHER" id="PTHR43065:SF10">
    <property type="entry name" value="PEROXIDE STRESS-ACTIVATED HISTIDINE KINASE MAK3"/>
    <property type="match status" value="1"/>
</dbReference>
<feature type="domain" description="Histidine kinase" evidence="14">
    <location>
        <begin position="258"/>
        <end position="465"/>
    </location>
</feature>
<keyword evidence="13" id="KW-0472">Membrane</keyword>
<feature type="transmembrane region" description="Helical" evidence="13">
    <location>
        <begin position="153"/>
        <end position="172"/>
    </location>
</feature>
<dbReference type="SMART" id="SM00387">
    <property type="entry name" value="HATPase_c"/>
    <property type="match status" value="1"/>
</dbReference>
<dbReference type="SMART" id="SM00388">
    <property type="entry name" value="HisKA"/>
    <property type="match status" value="1"/>
</dbReference>
<dbReference type="PRINTS" id="PR00344">
    <property type="entry name" value="BCTRLSENSOR"/>
</dbReference>
<gene>
    <name evidence="16" type="ORF">AT746_17710</name>
</gene>
<dbReference type="GO" id="GO:0005524">
    <property type="term" value="F:ATP binding"/>
    <property type="evidence" value="ECO:0007669"/>
    <property type="project" value="UniProtKB-KW"/>
</dbReference>
<evidence type="ECO:0000256" key="4">
    <source>
        <dbReference type="ARBA" id="ARBA00022475"/>
    </source>
</evidence>
<keyword evidence="5" id="KW-0597">Phosphoprotein</keyword>
<keyword evidence="9 16" id="KW-0418">Kinase</keyword>
<dbReference type="EC" id="2.7.13.3" evidence="3"/>
<evidence type="ECO:0000259" key="15">
    <source>
        <dbReference type="PROSITE" id="PS50885"/>
    </source>
</evidence>
<protein>
    <recommendedName>
        <fullName evidence="3">histidine kinase</fullName>
        <ecNumber evidence="3">2.7.13.3</ecNumber>
    </recommendedName>
</protein>
<evidence type="ECO:0000256" key="9">
    <source>
        <dbReference type="ARBA" id="ARBA00022777"/>
    </source>
</evidence>
<dbReference type="Pfam" id="PF00512">
    <property type="entry name" value="HisKA"/>
    <property type="match status" value="1"/>
</dbReference>
<keyword evidence="8" id="KW-0547">Nucleotide-binding</keyword>
<evidence type="ECO:0000259" key="14">
    <source>
        <dbReference type="PROSITE" id="PS50109"/>
    </source>
</evidence>
<dbReference type="InterPro" id="IPR029151">
    <property type="entry name" value="Sensor-like_sf"/>
</dbReference>
<evidence type="ECO:0000256" key="7">
    <source>
        <dbReference type="ARBA" id="ARBA00022692"/>
    </source>
</evidence>
<evidence type="ECO:0000256" key="3">
    <source>
        <dbReference type="ARBA" id="ARBA00012438"/>
    </source>
</evidence>
<comment type="catalytic activity">
    <reaction evidence="1">
        <text>ATP + protein L-histidine = ADP + protein N-phospho-L-histidine.</text>
        <dbReference type="EC" id="2.7.13.3"/>
    </reaction>
</comment>
<evidence type="ECO:0000256" key="12">
    <source>
        <dbReference type="ARBA" id="ARBA00023012"/>
    </source>
</evidence>
<dbReference type="SUPFAM" id="SSF47384">
    <property type="entry name" value="Homodimeric domain of signal transducing histidine kinase"/>
    <property type="match status" value="1"/>
</dbReference>
<keyword evidence="7 13" id="KW-0812">Transmembrane</keyword>
<name>A0A0U3AHN2_9ALTE</name>
<accession>A0A0U3AHN2</accession>
<dbReference type="Proteomes" id="UP000068447">
    <property type="component" value="Chromosome"/>
</dbReference>
<dbReference type="Gene3D" id="1.10.287.130">
    <property type="match status" value="1"/>
</dbReference>
<dbReference type="Pfam" id="PF00672">
    <property type="entry name" value="HAMP"/>
    <property type="match status" value="1"/>
</dbReference>
<comment type="subcellular location">
    <subcellularLocation>
        <location evidence="2">Cell membrane</location>
        <topology evidence="2">Multi-pass membrane protein</topology>
    </subcellularLocation>
</comment>